<proteinExistence type="predicted"/>
<protein>
    <submittedName>
        <fullName evidence="1">Uncharacterized protein</fullName>
    </submittedName>
</protein>
<evidence type="ECO:0000313" key="1">
    <source>
        <dbReference type="EMBL" id="QDV53724.1"/>
    </source>
</evidence>
<organism evidence="1 2">
    <name type="scientific">Gimesia fumaroli</name>
    <dbReference type="NCBI Taxonomy" id="2527976"/>
    <lineage>
        <taxon>Bacteria</taxon>
        <taxon>Pseudomonadati</taxon>
        <taxon>Planctomycetota</taxon>
        <taxon>Planctomycetia</taxon>
        <taxon>Planctomycetales</taxon>
        <taxon>Planctomycetaceae</taxon>
        <taxon>Gimesia</taxon>
    </lineage>
</organism>
<dbReference type="AlphaFoldDB" id="A0A518IKW8"/>
<gene>
    <name evidence="1" type="ORF">Enr17x_58050</name>
</gene>
<dbReference type="OrthoDB" id="9856955at2"/>
<evidence type="ECO:0000313" key="2">
    <source>
        <dbReference type="Proteomes" id="UP000318313"/>
    </source>
</evidence>
<name>A0A518IKW8_9PLAN</name>
<keyword evidence="2" id="KW-1185">Reference proteome</keyword>
<accession>A0A518IKW8</accession>
<dbReference type="RefSeq" id="WP_145313439.1">
    <property type="nucleotide sequence ID" value="NZ_CP037452.1"/>
</dbReference>
<dbReference type="EMBL" id="CP037452">
    <property type="protein sequence ID" value="QDV53724.1"/>
    <property type="molecule type" value="Genomic_DNA"/>
</dbReference>
<sequence>MSQAEEQIIQTDLDQLEVIGEEVASLGTDMSFGMQDRIETICQAIRNLTRIKKHLLYLAQH</sequence>
<dbReference type="Proteomes" id="UP000318313">
    <property type="component" value="Chromosome"/>
</dbReference>
<dbReference type="KEGG" id="gfm:Enr17x_58050"/>
<reference evidence="1 2" key="1">
    <citation type="submission" date="2019-03" db="EMBL/GenBank/DDBJ databases">
        <title>Deep-cultivation of Planctomycetes and their phenomic and genomic characterization uncovers novel biology.</title>
        <authorList>
            <person name="Wiegand S."/>
            <person name="Jogler M."/>
            <person name="Boedeker C."/>
            <person name="Pinto D."/>
            <person name="Vollmers J."/>
            <person name="Rivas-Marin E."/>
            <person name="Kohn T."/>
            <person name="Peeters S.H."/>
            <person name="Heuer A."/>
            <person name="Rast P."/>
            <person name="Oberbeckmann S."/>
            <person name="Bunk B."/>
            <person name="Jeske O."/>
            <person name="Meyerdierks A."/>
            <person name="Storesund J.E."/>
            <person name="Kallscheuer N."/>
            <person name="Luecker S."/>
            <person name="Lage O.M."/>
            <person name="Pohl T."/>
            <person name="Merkel B.J."/>
            <person name="Hornburger P."/>
            <person name="Mueller R.-W."/>
            <person name="Bruemmer F."/>
            <person name="Labrenz M."/>
            <person name="Spormann A.M."/>
            <person name="Op den Camp H."/>
            <person name="Overmann J."/>
            <person name="Amann R."/>
            <person name="Jetten M.S.M."/>
            <person name="Mascher T."/>
            <person name="Medema M.H."/>
            <person name="Devos D.P."/>
            <person name="Kaster A.-K."/>
            <person name="Ovreas L."/>
            <person name="Rohde M."/>
            <person name="Galperin M.Y."/>
            <person name="Jogler C."/>
        </authorList>
    </citation>
    <scope>NUCLEOTIDE SEQUENCE [LARGE SCALE GENOMIC DNA]</scope>
    <source>
        <strain evidence="1 2">Enr17</strain>
    </source>
</reference>